<name>A0ACC1JD24_9FUNG</name>
<proteinExistence type="predicted"/>
<keyword evidence="2" id="KW-1185">Reference proteome</keyword>
<reference evidence="1" key="1">
    <citation type="submission" date="2022-07" db="EMBL/GenBank/DDBJ databases">
        <title>Phylogenomic reconstructions and comparative analyses of Kickxellomycotina fungi.</title>
        <authorList>
            <person name="Reynolds N.K."/>
            <person name="Stajich J.E."/>
            <person name="Barry K."/>
            <person name="Grigoriev I.V."/>
            <person name="Crous P."/>
            <person name="Smith M.E."/>
        </authorList>
    </citation>
    <scope>NUCLEOTIDE SEQUENCE</scope>
    <source>
        <strain evidence="1">NRRL 5244</strain>
    </source>
</reference>
<protein>
    <submittedName>
        <fullName evidence="1">Uncharacterized protein</fullName>
    </submittedName>
</protein>
<accession>A0ACC1JD24</accession>
<dbReference type="Proteomes" id="UP001150603">
    <property type="component" value="Unassembled WGS sequence"/>
</dbReference>
<organism evidence="1 2">
    <name type="scientific">Linderina macrospora</name>
    <dbReference type="NCBI Taxonomy" id="4868"/>
    <lineage>
        <taxon>Eukaryota</taxon>
        <taxon>Fungi</taxon>
        <taxon>Fungi incertae sedis</taxon>
        <taxon>Zoopagomycota</taxon>
        <taxon>Kickxellomycotina</taxon>
        <taxon>Kickxellomycetes</taxon>
        <taxon>Kickxellales</taxon>
        <taxon>Kickxellaceae</taxon>
        <taxon>Linderina</taxon>
    </lineage>
</organism>
<sequence>MEADNQKLIFENNQSDLEMATEHLNELVDNPVNGRTIEEAKRLIIDKTQYVKTRWETLLRDTAQGLQENRWKFQD</sequence>
<comment type="caution">
    <text evidence="1">The sequence shown here is derived from an EMBL/GenBank/DDBJ whole genome shotgun (WGS) entry which is preliminary data.</text>
</comment>
<gene>
    <name evidence="1" type="ORF">FBU59_001698</name>
</gene>
<evidence type="ECO:0000313" key="1">
    <source>
        <dbReference type="EMBL" id="KAJ1948211.1"/>
    </source>
</evidence>
<dbReference type="EMBL" id="JANBPW010000809">
    <property type="protein sequence ID" value="KAJ1948211.1"/>
    <property type="molecule type" value="Genomic_DNA"/>
</dbReference>
<evidence type="ECO:0000313" key="2">
    <source>
        <dbReference type="Proteomes" id="UP001150603"/>
    </source>
</evidence>